<dbReference type="InterPro" id="IPR022675">
    <property type="entry name" value="G6P_DH_C"/>
</dbReference>
<sequence length="499" mass="54629">MPLSASVTSTHNHDLEHADILVLYGITGDLAKKMLLPALYKLTERGMLTVPVVGVAYSDFDDEALRAHARQSVIDAGYTIDEKLFAKFAADLSIVTGDFTDPAIYAKIGKAVAGKGFAAHYLAIPPSLFDKVAAGLAEAGLNKNARLVVEKPFGHDLASARQLEAVLEQYFDRDHLLRVDHFLGDESVEGLGTFRFANTLLAPVWDRSYIDNVQITLAEDFDVADRGSFYDAVGCLRDVVQNHLFQVMTLLAMDPPNVADPQALALEKWRLLHSVRTIDPADVVRGQYEGYLDVKGVKKGSETETYIALRLWIDNWRWAGVPFYIRSGKALAVTATEVCVQLRRPPSELFRGLAGDVPPNLIRIRLEPGAGIAFELMARRGERGQLPVSFPMGIDFEKVLGGQAKPYENILHAAVVGDSSGFAFFPAIEESWRIVGKILESGKPTVYKSGGWGPDAAAKLPGGDGWHNPAEELFYATHIGEATPEPKHNPEPKDAAQKK</sequence>
<evidence type="ECO:0000256" key="4">
    <source>
        <dbReference type="ARBA" id="ARBA00023002"/>
    </source>
</evidence>
<dbReference type="PANTHER" id="PTHR23429:SF0">
    <property type="entry name" value="GLUCOSE-6-PHOSPHATE 1-DEHYDROGENASE"/>
    <property type="match status" value="1"/>
</dbReference>
<accession>C7Q0G2</accession>
<dbReference type="InterPro" id="IPR001282">
    <property type="entry name" value="G6P_DH"/>
</dbReference>
<feature type="binding site" evidence="6">
    <location>
        <position position="181"/>
    </location>
    <ligand>
        <name>substrate</name>
    </ligand>
</feature>
<dbReference type="Proteomes" id="UP000000851">
    <property type="component" value="Chromosome"/>
</dbReference>
<dbReference type="RefSeq" id="WP_015797219.1">
    <property type="nucleotide sequence ID" value="NC_013131.1"/>
</dbReference>
<dbReference type="Pfam" id="PF02781">
    <property type="entry name" value="G6PD_C"/>
    <property type="match status" value="1"/>
</dbReference>
<dbReference type="PIRSF" id="PIRSF000110">
    <property type="entry name" value="G6PD"/>
    <property type="match status" value="1"/>
</dbReference>
<dbReference type="Gene3D" id="3.40.50.720">
    <property type="entry name" value="NAD(P)-binding Rossmann-like Domain"/>
    <property type="match status" value="1"/>
</dbReference>
<organism evidence="10 11">
    <name type="scientific">Catenulispora acidiphila (strain DSM 44928 / JCM 14897 / NBRC 102108 / NRRL B-24433 / ID139908)</name>
    <dbReference type="NCBI Taxonomy" id="479433"/>
    <lineage>
        <taxon>Bacteria</taxon>
        <taxon>Bacillati</taxon>
        <taxon>Actinomycetota</taxon>
        <taxon>Actinomycetes</taxon>
        <taxon>Catenulisporales</taxon>
        <taxon>Catenulisporaceae</taxon>
        <taxon>Catenulispora</taxon>
    </lineage>
</organism>
<dbReference type="OrthoDB" id="9802739at2"/>
<proteinExistence type="inferred from homology"/>
<dbReference type="NCBIfam" id="TIGR00871">
    <property type="entry name" value="zwf"/>
    <property type="match status" value="1"/>
</dbReference>
<dbReference type="PANTHER" id="PTHR23429">
    <property type="entry name" value="GLUCOSE-6-PHOSPHATE 1-DEHYDROGENASE G6PD"/>
    <property type="match status" value="1"/>
</dbReference>
<dbReference type="InterPro" id="IPR036291">
    <property type="entry name" value="NAD(P)-bd_dom_sf"/>
</dbReference>
<feature type="domain" description="Glucose-6-phosphate dehydrogenase C-terminal" evidence="9">
    <location>
        <begin position="193"/>
        <end position="464"/>
    </location>
</feature>
<evidence type="ECO:0000313" key="11">
    <source>
        <dbReference type="Proteomes" id="UP000000851"/>
    </source>
</evidence>
<evidence type="ECO:0000259" key="8">
    <source>
        <dbReference type="Pfam" id="PF00479"/>
    </source>
</evidence>
<feature type="binding site" evidence="6">
    <location>
        <position position="238"/>
    </location>
    <ligand>
        <name>substrate</name>
    </ligand>
</feature>
<dbReference type="SUPFAM" id="SSF51735">
    <property type="entry name" value="NAD(P)-binding Rossmann-fold domains"/>
    <property type="match status" value="1"/>
</dbReference>
<evidence type="ECO:0000256" key="5">
    <source>
        <dbReference type="ARBA" id="ARBA00023277"/>
    </source>
</evidence>
<gene>
    <name evidence="6" type="primary">zwf</name>
    <name evidence="10" type="ordered locus">Caci_8680</name>
</gene>
<feature type="active site" description="Proton acceptor" evidence="6">
    <location>
        <position position="243"/>
    </location>
</feature>
<comment type="function">
    <text evidence="6">Catalyzes the oxidation of glucose 6-phosphate to 6-phosphogluconolactone.</text>
</comment>
<feature type="domain" description="Glucose-6-phosphate dehydrogenase NAD-binding" evidence="8">
    <location>
        <begin position="22"/>
        <end position="189"/>
    </location>
</feature>
<feature type="binding site" evidence="6">
    <location>
        <begin position="98"/>
        <end position="99"/>
    </location>
    <ligand>
        <name>NADP(+)</name>
        <dbReference type="ChEBI" id="CHEBI:58349"/>
    </ligand>
</feature>
<comment type="similarity">
    <text evidence="6">Belongs to the glucose-6-phosphate dehydrogenase family.</text>
</comment>
<protein>
    <recommendedName>
        <fullName evidence="6">Glucose-6-phosphate 1-dehydrogenase</fullName>
        <shortName evidence="6">G6PD</shortName>
        <ecNumber evidence="6">1.1.1.49</ecNumber>
    </recommendedName>
</protein>
<dbReference type="STRING" id="479433.Caci_8680"/>
<evidence type="ECO:0000256" key="6">
    <source>
        <dbReference type="HAMAP-Rule" id="MF_00966"/>
    </source>
</evidence>
<dbReference type="InterPro" id="IPR022674">
    <property type="entry name" value="G6P_DH_NAD-bd"/>
</dbReference>
<dbReference type="Gene3D" id="3.30.360.10">
    <property type="entry name" value="Dihydrodipicolinate Reductase, domain 2"/>
    <property type="match status" value="1"/>
</dbReference>
<feature type="binding site" evidence="6">
    <location>
        <position position="151"/>
    </location>
    <ligand>
        <name>NADP(+)</name>
        <dbReference type="ChEBI" id="CHEBI:58349"/>
    </ligand>
</feature>
<evidence type="ECO:0000256" key="3">
    <source>
        <dbReference type="ARBA" id="ARBA00022857"/>
    </source>
</evidence>
<comment type="caution">
    <text evidence="6">Lacks conserved residue(s) required for the propagation of feature annotation.</text>
</comment>
<keyword evidence="2 6" id="KW-0313">Glucose metabolism</keyword>
<evidence type="ECO:0000256" key="7">
    <source>
        <dbReference type="SAM" id="MobiDB-lite"/>
    </source>
</evidence>
<comment type="pathway">
    <text evidence="1 6">Carbohydrate degradation; pentose phosphate pathway; D-ribulose 5-phosphate from D-glucose 6-phosphate (oxidative stage): step 1/3.</text>
</comment>
<dbReference type="GO" id="GO:0009051">
    <property type="term" value="P:pentose-phosphate shunt, oxidative branch"/>
    <property type="evidence" value="ECO:0007669"/>
    <property type="project" value="TreeGrafter"/>
</dbReference>
<dbReference type="GO" id="GO:0006006">
    <property type="term" value="P:glucose metabolic process"/>
    <property type="evidence" value="ECO:0007669"/>
    <property type="project" value="UniProtKB-KW"/>
</dbReference>
<keyword evidence="3 6" id="KW-0521">NADP</keyword>
<keyword evidence="4 6" id="KW-0560">Oxidoreductase</keyword>
<dbReference type="GO" id="GO:0004345">
    <property type="term" value="F:glucose-6-phosphate dehydrogenase activity"/>
    <property type="evidence" value="ECO:0007669"/>
    <property type="project" value="UniProtKB-UniRule"/>
</dbReference>
<dbReference type="HOGENOM" id="CLU_013524_5_0_11"/>
<dbReference type="Pfam" id="PF00479">
    <property type="entry name" value="G6PD_N"/>
    <property type="match status" value="1"/>
</dbReference>
<dbReference type="EMBL" id="CP001700">
    <property type="protein sequence ID" value="ACU77495.1"/>
    <property type="molecule type" value="Genomic_DNA"/>
</dbReference>
<dbReference type="GO" id="GO:0005829">
    <property type="term" value="C:cytosol"/>
    <property type="evidence" value="ECO:0007669"/>
    <property type="project" value="TreeGrafter"/>
</dbReference>
<dbReference type="EC" id="1.1.1.49" evidence="6"/>
<keyword evidence="11" id="KW-1185">Reference proteome</keyword>
<feature type="compositionally biased region" description="Basic and acidic residues" evidence="7">
    <location>
        <begin position="484"/>
        <end position="499"/>
    </location>
</feature>
<name>C7Q0G2_CATAD</name>
<evidence type="ECO:0000256" key="2">
    <source>
        <dbReference type="ARBA" id="ARBA00022526"/>
    </source>
</evidence>
<dbReference type="KEGG" id="cai:Caci_8680"/>
<feature type="binding site" evidence="6">
    <location>
        <position position="329"/>
    </location>
    <ligand>
        <name>substrate</name>
    </ligand>
</feature>
<feature type="binding site" evidence="6">
    <location>
        <position position="219"/>
    </location>
    <ligand>
        <name>substrate</name>
    </ligand>
</feature>
<evidence type="ECO:0000313" key="10">
    <source>
        <dbReference type="EMBL" id="ACU77495.1"/>
    </source>
</evidence>
<reference evidence="10 11" key="1">
    <citation type="journal article" date="2009" name="Stand. Genomic Sci.">
        <title>Complete genome sequence of Catenulispora acidiphila type strain (ID 139908).</title>
        <authorList>
            <person name="Copeland A."/>
            <person name="Lapidus A."/>
            <person name="Glavina Del Rio T."/>
            <person name="Nolan M."/>
            <person name="Lucas S."/>
            <person name="Chen F."/>
            <person name="Tice H."/>
            <person name="Cheng J.F."/>
            <person name="Bruce D."/>
            <person name="Goodwin L."/>
            <person name="Pitluck S."/>
            <person name="Mikhailova N."/>
            <person name="Pati A."/>
            <person name="Ivanova N."/>
            <person name="Mavromatis K."/>
            <person name="Chen A."/>
            <person name="Palaniappan K."/>
            <person name="Chain P."/>
            <person name="Land M."/>
            <person name="Hauser L."/>
            <person name="Chang Y.J."/>
            <person name="Jeffries C.D."/>
            <person name="Chertkov O."/>
            <person name="Brettin T."/>
            <person name="Detter J.C."/>
            <person name="Han C."/>
            <person name="Ali Z."/>
            <person name="Tindall B.J."/>
            <person name="Goker M."/>
            <person name="Bristow J."/>
            <person name="Eisen J.A."/>
            <person name="Markowitz V."/>
            <person name="Hugenholtz P."/>
            <person name="Kyrpides N.C."/>
            <person name="Klenk H.P."/>
        </authorList>
    </citation>
    <scope>NUCLEOTIDE SEQUENCE [LARGE SCALE GENOMIC DNA]</scope>
    <source>
        <strain evidence="11">DSM 44928 / JCM 14897 / NBRC 102108 / NRRL B-24433 / ID139908</strain>
    </source>
</reference>
<dbReference type="GO" id="GO:0050661">
    <property type="term" value="F:NADP binding"/>
    <property type="evidence" value="ECO:0007669"/>
    <property type="project" value="UniProtKB-UniRule"/>
</dbReference>
<evidence type="ECO:0000259" key="9">
    <source>
        <dbReference type="Pfam" id="PF02781"/>
    </source>
</evidence>
<comment type="catalytic activity">
    <reaction evidence="6">
        <text>D-glucose 6-phosphate + NADP(+) = 6-phospho-D-glucono-1,5-lactone + NADPH + H(+)</text>
        <dbReference type="Rhea" id="RHEA:15841"/>
        <dbReference type="ChEBI" id="CHEBI:15378"/>
        <dbReference type="ChEBI" id="CHEBI:57783"/>
        <dbReference type="ChEBI" id="CHEBI:57955"/>
        <dbReference type="ChEBI" id="CHEBI:58349"/>
        <dbReference type="ChEBI" id="CHEBI:61548"/>
        <dbReference type="EC" id="1.1.1.49"/>
    </reaction>
</comment>
<dbReference type="AlphaFoldDB" id="C7Q0G2"/>
<dbReference type="UniPathway" id="UPA00115">
    <property type="reaction ID" value="UER00408"/>
</dbReference>
<feature type="region of interest" description="Disordered" evidence="7">
    <location>
        <begin position="477"/>
        <end position="499"/>
    </location>
</feature>
<dbReference type="SUPFAM" id="SSF55347">
    <property type="entry name" value="Glyceraldehyde-3-phosphate dehydrogenase-like, C-terminal domain"/>
    <property type="match status" value="1"/>
</dbReference>
<dbReference type="HAMAP" id="MF_00966">
    <property type="entry name" value="G6PD"/>
    <property type="match status" value="1"/>
</dbReference>
<dbReference type="eggNOG" id="COG0364">
    <property type="taxonomic scope" value="Bacteria"/>
</dbReference>
<keyword evidence="5 6" id="KW-0119">Carbohydrate metabolism</keyword>
<evidence type="ECO:0000256" key="1">
    <source>
        <dbReference type="ARBA" id="ARBA00004937"/>
    </source>
</evidence>
<dbReference type="PRINTS" id="PR00079">
    <property type="entry name" value="G6PDHDRGNASE"/>
</dbReference>
<dbReference type="InParanoid" id="C7Q0G2"/>